<evidence type="ECO:0000256" key="7">
    <source>
        <dbReference type="ARBA" id="ARBA00023211"/>
    </source>
</evidence>
<keyword evidence="7 10" id="KW-0464">Manganese</keyword>
<feature type="binding site" evidence="10">
    <location>
        <position position="56"/>
    </location>
    <ligand>
        <name>Mn(2+)</name>
        <dbReference type="ChEBI" id="CHEBI:29035"/>
        <label>1</label>
    </ligand>
</feature>
<keyword evidence="6 9" id="KW-0342">GTP-binding</keyword>
<comment type="cofactor">
    <cofactor evidence="10">
        <name>Mn(2+)</name>
        <dbReference type="ChEBI" id="CHEBI:29035"/>
    </cofactor>
    <text evidence="10">Binds 2 manganese ions per subunit.</text>
</comment>
<keyword evidence="5" id="KW-0692">RNA repair</keyword>
<evidence type="ECO:0000256" key="8">
    <source>
        <dbReference type="ARBA" id="ARBA00047746"/>
    </source>
</evidence>
<evidence type="ECO:0000313" key="12">
    <source>
        <dbReference type="Proteomes" id="UP000326912"/>
    </source>
</evidence>
<evidence type="ECO:0000256" key="5">
    <source>
        <dbReference type="ARBA" id="ARBA00022800"/>
    </source>
</evidence>
<name>A0A5J4L2C2_9CHLR</name>
<dbReference type="EMBL" id="BKZW01000004">
    <property type="protein sequence ID" value="GER91606.1"/>
    <property type="molecule type" value="Genomic_DNA"/>
</dbReference>
<dbReference type="Proteomes" id="UP000326912">
    <property type="component" value="Unassembled WGS sequence"/>
</dbReference>
<evidence type="ECO:0000256" key="3">
    <source>
        <dbReference type="ARBA" id="ARBA00022723"/>
    </source>
</evidence>
<dbReference type="Pfam" id="PF01139">
    <property type="entry name" value="RtcB"/>
    <property type="match status" value="1"/>
</dbReference>
<keyword evidence="3 10" id="KW-0479">Metal-binding</keyword>
<dbReference type="GO" id="GO:0005525">
    <property type="term" value="F:GTP binding"/>
    <property type="evidence" value="ECO:0007669"/>
    <property type="project" value="UniProtKB-KW"/>
</dbReference>
<dbReference type="PANTHER" id="PTHR11118:SF1">
    <property type="entry name" value="RNA-SPLICING LIGASE RTCB HOMOLOG"/>
    <property type="match status" value="1"/>
</dbReference>
<accession>A0A5J4L2C2</accession>
<dbReference type="GO" id="GO:0170057">
    <property type="term" value="F:RNA ligase (GTP) activity"/>
    <property type="evidence" value="ECO:0007669"/>
    <property type="project" value="UniProtKB-EC"/>
</dbReference>
<comment type="caution">
    <text evidence="11">The sequence shown here is derived from an EMBL/GenBank/DDBJ whole genome shotgun (WGS) entry which is preliminary data.</text>
</comment>
<reference evidence="11 12" key="1">
    <citation type="submission" date="2019-10" db="EMBL/GenBank/DDBJ databases">
        <title>Dictyobacter vulcani sp. nov., within the class Ktedonobacteria, isolated from soil of volcanic Mt. Zao.</title>
        <authorList>
            <person name="Zheng Y."/>
            <person name="Wang C.M."/>
            <person name="Sakai Y."/>
            <person name="Abe K."/>
            <person name="Yokota A."/>
            <person name="Yabe S."/>
        </authorList>
    </citation>
    <scope>NUCLEOTIDE SEQUENCE [LARGE SCALE GENOMIC DNA]</scope>
    <source>
        <strain evidence="11 12">W12</strain>
    </source>
</reference>
<dbReference type="PANTHER" id="PTHR11118">
    <property type="entry name" value="RNA-SPLICING LIGASE RTCB HOMOLOG"/>
    <property type="match status" value="1"/>
</dbReference>
<evidence type="ECO:0000256" key="2">
    <source>
        <dbReference type="ARBA" id="ARBA00022598"/>
    </source>
</evidence>
<evidence type="ECO:0000256" key="9">
    <source>
        <dbReference type="PIRSR" id="PIRSR601233-2"/>
    </source>
</evidence>
<dbReference type="SUPFAM" id="SSF103365">
    <property type="entry name" value="Hypothetical protein PH1602"/>
    <property type="match status" value="1"/>
</dbReference>
<feature type="binding site" evidence="10">
    <location>
        <position position="88"/>
    </location>
    <ligand>
        <name>Mn(2+)</name>
        <dbReference type="ChEBI" id="CHEBI:29035"/>
        <label>2</label>
    </ligand>
</feature>
<comment type="catalytic activity">
    <reaction evidence="8">
        <text>a 3'-end 3'-phospho-ribonucleotide-RNA + a 5'-end dephospho-ribonucleoside-RNA + GTP = a ribonucleotidyl-ribonucleotide-RNA + GMP + diphosphate</text>
        <dbReference type="Rhea" id="RHEA:68076"/>
        <dbReference type="Rhea" id="RHEA-COMP:10463"/>
        <dbReference type="Rhea" id="RHEA-COMP:13936"/>
        <dbReference type="Rhea" id="RHEA-COMP:17355"/>
        <dbReference type="ChEBI" id="CHEBI:33019"/>
        <dbReference type="ChEBI" id="CHEBI:37565"/>
        <dbReference type="ChEBI" id="CHEBI:58115"/>
        <dbReference type="ChEBI" id="CHEBI:83062"/>
        <dbReference type="ChEBI" id="CHEBI:138284"/>
        <dbReference type="ChEBI" id="CHEBI:173118"/>
        <dbReference type="EC" id="6.5.1.8"/>
    </reaction>
</comment>
<evidence type="ECO:0000313" key="11">
    <source>
        <dbReference type="EMBL" id="GER91606.1"/>
    </source>
</evidence>
<proteinExistence type="predicted"/>
<dbReference type="Gene3D" id="3.90.1860.10">
    <property type="entry name" value="tRNA-splicing ligase RtcB"/>
    <property type="match status" value="1"/>
</dbReference>
<evidence type="ECO:0000256" key="4">
    <source>
        <dbReference type="ARBA" id="ARBA00022741"/>
    </source>
</evidence>
<feature type="binding site" evidence="9">
    <location>
        <begin position="55"/>
        <end position="59"/>
    </location>
    <ligand>
        <name>GMP</name>
        <dbReference type="ChEBI" id="CHEBI:58115"/>
    </ligand>
</feature>
<keyword evidence="4 9" id="KW-0547">Nucleotide-binding</keyword>
<keyword evidence="2" id="KW-0436">Ligase</keyword>
<gene>
    <name evidence="11" type="ORF">KDW_57680</name>
</gene>
<evidence type="ECO:0000256" key="1">
    <source>
        <dbReference type="ARBA" id="ARBA00012726"/>
    </source>
</evidence>
<organism evidence="11 12">
    <name type="scientific">Dictyobacter vulcani</name>
    <dbReference type="NCBI Taxonomy" id="2607529"/>
    <lineage>
        <taxon>Bacteria</taxon>
        <taxon>Bacillati</taxon>
        <taxon>Chloroflexota</taxon>
        <taxon>Ktedonobacteria</taxon>
        <taxon>Ktedonobacterales</taxon>
        <taxon>Dictyobacteraceae</taxon>
        <taxon>Dictyobacter</taxon>
    </lineage>
</organism>
<dbReference type="InterPro" id="IPR036025">
    <property type="entry name" value="RtcB-like_sf"/>
</dbReference>
<dbReference type="EC" id="6.5.1.8" evidence="1"/>
<evidence type="ECO:0000256" key="6">
    <source>
        <dbReference type="ARBA" id="ARBA00023134"/>
    </source>
</evidence>
<keyword evidence="12" id="KW-1185">Reference proteome</keyword>
<evidence type="ECO:0000256" key="10">
    <source>
        <dbReference type="PIRSR" id="PIRSR601233-3"/>
    </source>
</evidence>
<dbReference type="AlphaFoldDB" id="A0A5J4L2C2"/>
<dbReference type="GO" id="GO:0042245">
    <property type="term" value="P:RNA repair"/>
    <property type="evidence" value="ECO:0007669"/>
    <property type="project" value="UniProtKB-KW"/>
</dbReference>
<dbReference type="InterPro" id="IPR001233">
    <property type="entry name" value="RtcB"/>
</dbReference>
<protein>
    <recommendedName>
        <fullName evidence="1">3'-phosphate/5'-hydroxy nucleic acid ligase</fullName>
        <ecNumber evidence="1">6.5.1.8</ecNumber>
    </recommendedName>
</protein>
<dbReference type="GO" id="GO:0006396">
    <property type="term" value="P:RNA processing"/>
    <property type="evidence" value="ECO:0007669"/>
    <property type="project" value="InterPro"/>
</dbReference>
<dbReference type="GO" id="GO:0046872">
    <property type="term" value="F:metal ion binding"/>
    <property type="evidence" value="ECO:0007669"/>
    <property type="project" value="UniProtKB-KW"/>
</dbReference>
<dbReference type="GO" id="GO:0003972">
    <property type="term" value="F:RNA ligase (ATP) activity"/>
    <property type="evidence" value="ECO:0007669"/>
    <property type="project" value="TreeGrafter"/>
</dbReference>
<sequence>MVQGAKWAVDEGYGFAEDIDMTEERGCLEGADPSAVSKHAIQRGRKQLGSLGSGNHFCEVQMVDHIYNQDAADAMGIGRKGQIVVTLHCGSREWDIKWPKTTSS</sequence>